<dbReference type="GO" id="GO:0016020">
    <property type="term" value="C:membrane"/>
    <property type="evidence" value="ECO:0007669"/>
    <property type="project" value="UniProtKB-SubCell"/>
</dbReference>
<dbReference type="Pfam" id="PF03712">
    <property type="entry name" value="Cu2_monoox_C"/>
    <property type="match status" value="2"/>
</dbReference>
<keyword evidence="7" id="KW-1015">Disulfide bond</keyword>
<comment type="subcellular location">
    <subcellularLocation>
        <location evidence="1">Membrane</location>
    </subcellularLocation>
</comment>
<evidence type="ECO:0000313" key="12">
    <source>
        <dbReference type="EMBL" id="CAD9975357.1"/>
    </source>
</evidence>
<evidence type="ECO:0000313" key="13">
    <source>
        <dbReference type="EMBL" id="CAD9975359.1"/>
    </source>
</evidence>
<dbReference type="GO" id="GO:0004500">
    <property type="term" value="F:dopamine beta-monooxygenase activity"/>
    <property type="evidence" value="ECO:0007669"/>
    <property type="project" value="InterPro"/>
</dbReference>
<evidence type="ECO:0000256" key="5">
    <source>
        <dbReference type="ARBA" id="ARBA00022989"/>
    </source>
</evidence>
<name>A0A6U3CPA2_9STRA</name>
<sequence length="763" mass="83703">MLNRFFFLSTILAPSVLALQSYQSRIPNGDNVVSPSGEPWPGVGHHRSSGGGERNAFGDDFAAAGHEWTIELCQMDSDCDGFTNGQELGDPDCVWMEGEIPQFDVGITHPGIADTERTSGSTDAISDSCSEFDFAELPPDYSNTSFVMPNFLVPSERTTYAKFAFHMEDLGLDQDAYAVRVEPLLENSQVVHHMILYHCDEEPTGFIDEPSTEGRMPCRDMVMSWAVGGKGLCLPAQVGIELLVAEPWFVMEVHYDNPQGLTGIYDNSGLKITSIPQSDSLVADYQPAGWLWAGGLPLGMNIPPGEEAYEIMVECGYPSIPQSGVTVFAYALHAHTLGRKVWTEVHRPMGIDSQGTSNVQECPEECSTRLFGQCELCFAQQGCCGDFDDASKCVPTGQCCDLCKECDGCQGCYPQTDTCNPNGFISNLFDTPDAEYESLLDLGCDTRYDFDLQETRNLAEYQTIYPTDKLVTHCVYDSTERSTVTKGGDATEDEMCIGFFLYYPVQPNMKCLKRVEQDVGTGEKVCQMPGVEVYNDTSMCADGERLDGAGVSSGVSFSDMDAWLQIHILCMMLSMGILIPVGVLIPLAFRLTLFKRNDAWFRYHRILQTIGLLLLLTGVCAAFQGSSATSFSETHHKLGLTIFILALSQPINAVLRPHKPENGESPSLKRRAWEVLHKGVGYSTVVLAWVNIFLGIDLLEEWYSASDDLVSALTFTQSVFMGVVFLGGIVGITMALFASKKQSNEATIQEGEAVAPNKTTSDV</sequence>
<dbReference type="Gene3D" id="1.20.120.1770">
    <property type="match status" value="1"/>
</dbReference>
<feature type="transmembrane region" description="Helical" evidence="9">
    <location>
        <begin position="606"/>
        <end position="626"/>
    </location>
</feature>
<dbReference type="PANTHER" id="PTHR10157">
    <property type="entry name" value="DOPAMINE BETA HYDROXYLASE RELATED"/>
    <property type="match status" value="1"/>
</dbReference>
<dbReference type="AlphaFoldDB" id="A0A6U3CPA2"/>
<dbReference type="PANTHER" id="PTHR10157:SF23">
    <property type="entry name" value="MOXD1 HOMOLOG 1"/>
    <property type="match status" value="1"/>
</dbReference>
<dbReference type="InterPro" id="IPR024548">
    <property type="entry name" value="Cu2_monoox_C"/>
</dbReference>
<evidence type="ECO:0000256" key="10">
    <source>
        <dbReference type="SAM" id="SignalP"/>
    </source>
</evidence>
<dbReference type="InterPro" id="IPR036939">
    <property type="entry name" value="Cu2_ascorb_mOase_N_sf"/>
</dbReference>
<dbReference type="Pfam" id="PF24784">
    <property type="entry name" value="Temptin_C"/>
    <property type="match status" value="1"/>
</dbReference>
<evidence type="ECO:0000256" key="8">
    <source>
        <dbReference type="ARBA" id="ARBA00023180"/>
    </source>
</evidence>
<dbReference type="EMBL" id="HBHT01024200">
    <property type="protein sequence ID" value="CAD9975357.1"/>
    <property type="molecule type" value="Transcribed_RNA"/>
</dbReference>
<feature type="transmembrane region" description="Helical" evidence="9">
    <location>
        <begin position="719"/>
        <end position="738"/>
    </location>
</feature>
<feature type="transmembrane region" description="Helical" evidence="9">
    <location>
        <begin position="562"/>
        <end position="585"/>
    </location>
</feature>
<feature type="signal peptide" evidence="10">
    <location>
        <begin position="1"/>
        <end position="18"/>
    </location>
</feature>
<evidence type="ECO:0000259" key="11">
    <source>
        <dbReference type="PROSITE" id="PS50939"/>
    </source>
</evidence>
<keyword evidence="8" id="KW-0325">Glycoprotein</keyword>
<dbReference type="Pfam" id="PF03188">
    <property type="entry name" value="Cytochrom_B561"/>
    <property type="match status" value="1"/>
</dbReference>
<feature type="domain" description="Cytochrome b561" evidence="11">
    <location>
        <begin position="528"/>
        <end position="735"/>
    </location>
</feature>
<dbReference type="Gene3D" id="2.60.120.230">
    <property type="match status" value="2"/>
</dbReference>
<keyword evidence="4" id="KW-0249">Electron transport</keyword>
<feature type="transmembrane region" description="Helical" evidence="9">
    <location>
        <begin position="638"/>
        <end position="655"/>
    </location>
</feature>
<dbReference type="GO" id="GO:0005507">
    <property type="term" value="F:copper ion binding"/>
    <property type="evidence" value="ECO:0007669"/>
    <property type="project" value="InterPro"/>
</dbReference>
<keyword evidence="10" id="KW-0732">Signal</keyword>
<dbReference type="InterPro" id="IPR006593">
    <property type="entry name" value="Cyt_b561/ferric_Rdtase_TM"/>
</dbReference>
<evidence type="ECO:0000256" key="2">
    <source>
        <dbReference type="ARBA" id="ARBA00022448"/>
    </source>
</evidence>
<dbReference type="InterPro" id="IPR000323">
    <property type="entry name" value="Cu2_ascorb_mOase_N"/>
</dbReference>
<dbReference type="SMART" id="SM00665">
    <property type="entry name" value="B561"/>
    <property type="match status" value="1"/>
</dbReference>
<dbReference type="Gene3D" id="2.60.120.310">
    <property type="entry name" value="Copper type II, ascorbate-dependent monooxygenase, N-terminal domain"/>
    <property type="match status" value="1"/>
</dbReference>
<dbReference type="Pfam" id="PF01082">
    <property type="entry name" value="Cu2_monooxygen"/>
    <property type="match status" value="1"/>
</dbReference>
<keyword evidence="6 9" id="KW-0472">Membrane</keyword>
<dbReference type="SUPFAM" id="SSF49742">
    <property type="entry name" value="PHM/PNGase F"/>
    <property type="match status" value="3"/>
</dbReference>
<keyword evidence="5 9" id="KW-1133">Transmembrane helix</keyword>
<reference evidence="12" key="1">
    <citation type="submission" date="2021-01" db="EMBL/GenBank/DDBJ databases">
        <authorList>
            <person name="Corre E."/>
            <person name="Pelletier E."/>
            <person name="Niang G."/>
            <person name="Scheremetjew M."/>
            <person name="Finn R."/>
            <person name="Kale V."/>
            <person name="Holt S."/>
            <person name="Cochrane G."/>
            <person name="Meng A."/>
            <person name="Brown T."/>
            <person name="Cohen L."/>
        </authorList>
    </citation>
    <scope>NUCLEOTIDE SEQUENCE</scope>
    <source>
        <strain evidence="12">CCMP125</strain>
    </source>
</reference>
<evidence type="ECO:0000256" key="6">
    <source>
        <dbReference type="ARBA" id="ARBA00023136"/>
    </source>
</evidence>
<dbReference type="InterPro" id="IPR000945">
    <property type="entry name" value="DBH-like"/>
</dbReference>
<evidence type="ECO:0000256" key="3">
    <source>
        <dbReference type="ARBA" id="ARBA00022692"/>
    </source>
</evidence>
<feature type="transmembrane region" description="Helical" evidence="9">
    <location>
        <begin position="675"/>
        <end position="699"/>
    </location>
</feature>
<dbReference type="CDD" id="cd08760">
    <property type="entry name" value="Cyt_b561_FRRS1_like"/>
    <property type="match status" value="1"/>
</dbReference>
<dbReference type="EMBL" id="HBHT01024201">
    <property type="protein sequence ID" value="CAD9975359.1"/>
    <property type="molecule type" value="Transcribed_RNA"/>
</dbReference>
<gene>
    <name evidence="12" type="ORF">APAL1065_LOCUS16245</name>
    <name evidence="13" type="ORF">APAL1065_LOCUS16246</name>
</gene>
<evidence type="ECO:0000256" key="9">
    <source>
        <dbReference type="SAM" id="Phobius"/>
    </source>
</evidence>
<dbReference type="PROSITE" id="PS50939">
    <property type="entry name" value="CYTOCHROME_B561"/>
    <property type="match status" value="1"/>
</dbReference>
<organism evidence="12">
    <name type="scientific">Entomoneis paludosa</name>
    <dbReference type="NCBI Taxonomy" id="265537"/>
    <lineage>
        <taxon>Eukaryota</taxon>
        <taxon>Sar</taxon>
        <taxon>Stramenopiles</taxon>
        <taxon>Ochrophyta</taxon>
        <taxon>Bacillariophyta</taxon>
        <taxon>Bacillariophyceae</taxon>
        <taxon>Bacillariophycidae</taxon>
        <taxon>Entomoneidaceae</taxon>
        <taxon>Entomoneis</taxon>
    </lineage>
</organism>
<evidence type="ECO:0000256" key="4">
    <source>
        <dbReference type="ARBA" id="ARBA00022982"/>
    </source>
</evidence>
<proteinExistence type="predicted"/>
<evidence type="ECO:0000256" key="7">
    <source>
        <dbReference type="ARBA" id="ARBA00023157"/>
    </source>
</evidence>
<keyword evidence="2" id="KW-0813">Transport</keyword>
<feature type="chain" id="PRO_5035677030" description="Cytochrome b561 domain-containing protein" evidence="10">
    <location>
        <begin position="19"/>
        <end position="763"/>
    </location>
</feature>
<accession>A0A6U3CPA2</accession>
<keyword evidence="3 9" id="KW-0812">Transmembrane</keyword>
<dbReference type="InterPro" id="IPR057626">
    <property type="entry name" value="S-S_Temptin"/>
</dbReference>
<protein>
    <recommendedName>
        <fullName evidence="11">Cytochrome b561 domain-containing protein</fullName>
    </recommendedName>
</protein>
<dbReference type="InterPro" id="IPR008977">
    <property type="entry name" value="PHM/PNGase_F_dom_sf"/>
</dbReference>
<dbReference type="InterPro" id="IPR014784">
    <property type="entry name" value="Cu2_ascorb_mOase-like_C"/>
</dbReference>
<evidence type="ECO:0000256" key="1">
    <source>
        <dbReference type="ARBA" id="ARBA00004370"/>
    </source>
</evidence>